<evidence type="ECO:0000256" key="3">
    <source>
        <dbReference type="ARBA" id="ARBA00022759"/>
    </source>
</evidence>
<dbReference type="AlphaFoldDB" id="A0A1H9DBU4"/>
<dbReference type="EMBL" id="FOFG01000002">
    <property type="protein sequence ID" value="SEQ11032.1"/>
    <property type="molecule type" value="Genomic_DNA"/>
</dbReference>
<dbReference type="GO" id="GO:0016787">
    <property type="term" value="F:hydrolase activity"/>
    <property type="evidence" value="ECO:0007669"/>
    <property type="project" value="UniProtKB-KW"/>
</dbReference>
<sequence>MTVQSMTGFARTTFTAGGQRYACEAKSVNARGLEIRLRLGPGLDALESDLRQRCRNALVRGSIFLSVTPEEGQTRRALRVDEEALSRAVVVAKRLVEEFGIALPTADGLLALPGILVDSSPRESGDDDAAERDSAILDGVDDALAALRTARLEEGARLDAVLRDQLSTVERLTGLASNIAGEAPAVLKKRIADAVAQLTEATSSLDPDRLHQEAVLAATRADPREELDRLTAHVAGARERLDSGGAIGRRLDFLAQEFNREANTLCSKSFDRRLTDVGLELKAVIDQFREQVQNVE</sequence>
<evidence type="ECO:0000256" key="4">
    <source>
        <dbReference type="ARBA" id="ARBA00022801"/>
    </source>
</evidence>
<reference evidence="8 9" key="1">
    <citation type="submission" date="2016-10" db="EMBL/GenBank/DDBJ databases">
        <authorList>
            <person name="de Groot N.N."/>
        </authorList>
    </citation>
    <scope>NUCLEOTIDE SEQUENCE [LARGE SCALE GENOMIC DNA]</scope>
    <source>
        <strain evidence="8 9">A52C2</strain>
    </source>
</reference>
<feature type="domain" description="Endoribonuclease YicC-like C-terminal" evidence="7">
    <location>
        <begin position="182"/>
        <end position="296"/>
    </location>
</feature>
<dbReference type="InterPro" id="IPR005229">
    <property type="entry name" value="YicC/YloC-like"/>
</dbReference>
<evidence type="ECO:0000259" key="6">
    <source>
        <dbReference type="Pfam" id="PF03755"/>
    </source>
</evidence>
<keyword evidence="4" id="KW-0378">Hydrolase</keyword>
<evidence type="ECO:0000259" key="7">
    <source>
        <dbReference type="Pfam" id="PF08340"/>
    </source>
</evidence>
<dbReference type="RefSeq" id="WP_092495565.1">
    <property type="nucleotide sequence ID" value="NZ_FOFG01000002.1"/>
</dbReference>
<evidence type="ECO:0000256" key="2">
    <source>
        <dbReference type="ARBA" id="ARBA00022722"/>
    </source>
</evidence>
<feature type="domain" description="Endoribonuclease YicC-like N-terminal" evidence="6">
    <location>
        <begin position="3"/>
        <end position="159"/>
    </location>
</feature>
<organism evidence="8 9">
    <name type="scientific">Faunimonas pinastri</name>
    <dbReference type="NCBI Taxonomy" id="1855383"/>
    <lineage>
        <taxon>Bacteria</taxon>
        <taxon>Pseudomonadati</taxon>
        <taxon>Pseudomonadota</taxon>
        <taxon>Alphaproteobacteria</taxon>
        <taxon>Hyphomicrobiales</taxon>
        <taxon>Afifellaceae</taxon>
        <taxon>Faunimonas</taxon>
    </lineage>
</organism>
<dbReference type="Pfam" id="PF08340">
    <property type="entry name" value="YicC-like_C"/>
    <property type="match status" value="1"/>
</dbReference>
<dbReference type="Pfam" id="PF03755">
    <property type="entry name" value="YicC-like_N"/>
    <property type="match status" value="1"/>
</dbReference>
<accession>A0A1H9DBU4</accession>
<dbReference type="NCBIfam" id="TIGR00255">
    <property type="entry name" value="YicC/YloC family endoribonuclease"/>
    <property type="match status" value="1"/>
</dbReference>
<dbReference type="GO" id="GO:0004521">
    <property type="term" value="F:RNA endonuclease activity"/>
    <property type="evidence" value="ECO:0007669"/>
    <property type="project" value="InterPro"/>
</dbReference>
<keyword evidence="3" id="KW-0255">Endonuclease</keyword>
<dbReference type="Proteomes" id="UP000199647">
    <property type="component" value="Unassembled WGS sequence"/>
</dbReference>
<keyword evidence="2" id="KW-0540">Nuclease</keyword>
<dbReference type="InterPro" id="IPR013551">
    <property type="entry name" value="YicC-like_C"/>
</dbReference>
<dbReference type="PANTHER" id="PTHR30636">
    <property type="entry name" value="UPF0701 PROTEIN YICC"/>
    <property type="match status" value="1"/>
</dbReference>
<gene>
    <name evidence="8" type="ORF">SAMN05216548_102417</name>
</gene>
<evidence type="ECO:0000256" key="5">
    <source>
        <dbReference type="ARBA" id="ARBA00035648"/>
    </source>
</evidence>
<dbReference type="InterPro" id="IPR013527">
    <property type="entry name" value="YicC-like_N"/>
</dbReference>
<evidence type="ECO:0000313" key="8">
    <source>
        <dbReference type="EMBL" id="SEQ11032.1"/>
    </source>
</evidence>
<evidence type="ECO:0000256" key="1">
    <source>
        <dbReference type="ARBA" id="ARBA00001968"/>
    </source>
</evidence>
<proteinExistence type="inferred from homology"/>
<evidence type="ECO:0000313" key="9">
    <source>
        <dbReference type="Proteomes" id="UP000199647"/>
    </source>
</evidence>
<comment type="similarity">
    <text evidence="5">Belongs to the YicC/YloC family.</text>
</comment>
<protein>
    <submittedName>
        <fullName evidence="8">TIGR00255 family protein</fullName>
    </submittedName>
</protein>
<comment type="cofactor">
    <cofactor evidence="1">
        <name>a divalent metal cation</name>
        <dbReference type="ChEBI" id="CHEBI:60240"/>
    </cofactor>
</comment>
<dbReference type="OrthoDB" id="9771229at2"/>
<dbReference type="STRING" id="1855383.SAMN05216548_102417"/>
<keyword evidence="9" id="KW-1185">Reference proteome</keyword>
<dbReference type="PANTHER" id="PTHR30636:SF3">
    <property type="entry name" value="UPF0701 PROTEIN YICC"/>
    <property type="match status" value="1"/>
</dbReference>
<name>A0A1H9DBU4_9HYPH</name>